<name>A0A9E4ZNE2_9EURY</name>
<sequence>MQSIDHKDGSPRDEACANIDSHGTATSSSPPGVIRPSEEDRVSTVPLFLVPRAVADVIRRYGRAVREIHVRRTRNHHYTVEIERGRP</sequence>
<gene>
    <name evidence="2" type="ORF">FKB36_12610</name>
</gene>
<proteinExistence type="predicted"/>
<evidence type="ECO:0000313" key="2">
    <source>
        <dbReference type="EMBL" id="MCT8338304.1"/>
    </source>
</evidence>
<dbReference type="RefSeq" id="WP_261598449.1">
    <property type="nucleotide sequence ID" value="NZ_VHLL01000012.1"/>
</dbReference>
<dbReference type="EMBL" id="VHLL01000012">
    <property type="protein sequence ID" value="MCT8338304.1"/>
    <property type="molecule type" value="Genomic_DNA"/>
</dbReference>
<organism evidence="2 3">
    <name type="scientific">Methanoculleus formosensis</name>
    <dbReference type="NCBI Taxonomy" id="2590886"/>
    <lineage>
        <taxon>Archaea</taxon>
        <taxon>Methanobacteriati</taxon>
        <taxon>Methanobacteriota</taxon>
        <taxon>Stenosarchaea group</taxon>
        <taxon>Methanomicrobia</taxon>
        <taxon>Methanomicrobiales</taxon>
        <taxon>Methanomicrobiaceae</taxon>
        <taxon>Methanoculleus</taxon>
    </lineage>
</organism>
<accession>A0A9E4ZNE2</accession>
<protein>
    <submittedName>
        <fullName evidence="2">Uncharacterized protein</fullName>
    </submittedName>
</protein>
<feature type="compositionally biased region" description="Basic and acidic residues" evidence="1">
    <location>
        <begin position="1"/>
        <end position="15"/>
    </location>
</feature>
<reference evidence="2" key="1">
    <citation type="submission" date="2019-06" db="EMBL/GenBank/DDBJ databases">
        <title>Methanoculleus strain from Tamsui River, Taipei, Taiwan.</title>
        <authorList>
            <person name="You Y.-T."/>
            <person name="Chen S.-C."/>
            <person name="Lai S.-J."/>
            <person name="Lee Y.-C."/>
            <person name="Lai M.-C."/>
        </authorList>
    </citation>
    <scope>NUCLEOTIDE SEQUENCE</scope>
    <source>
        <strain evidence="2">Afa-1</strain>
    </source>
</reference>
<feature type="compositionally biased region" description="Polar residues" evidence="1">
    <location>
        <begin position="21"/>
        <end position="30"/>
    </location>
</feature>
<dbReference type="AlphaFoldDB" id="A0A9E4ZNE2"/>
<keyword evidence="3" id="KW-1185">Reference proteome</keyword>
<evidence type="ECO:0000313" key="3">
    <source>
        <dbReference type="Proteomes" id="UP001065682"/>
    </source>
</evidence>
<dbReference type="Proteomes" id="UP001065682">
    <property type="component" value="Unassembled WGS sequence"/>
</dbReference>
<evidence type="ECO:0000256" key="1">
    <source>
        <dbReference type="SAM" id="MobiDB-lite"/>
    </source>
</evidence>
<comment type="caution">
    <text evidence="2">The sequence shown here is derived from an EMBL/GenBank/DDBJ whole genome shotgun (WGS) entry which is preliminary data.</text>
</comment>
<feature type="region of interest" description="Disordered" evidence="1">
    <location>
        <begin position="1"/>
        <end position="41"/>
    </location>
</feature>